<organism evidence="7 8">
    <name type="scientific">Olpidium bornovanus</name>
    <dbReference type="NCBI Taxonomy" id="278681"/>
    <lineage>
        <taxon>Eukaryota</taxon>
        <taxon>Fungi</taxon>
        <taxon>Fungi incertae sedis</taxon>
        <taxon>Olpidiomycota</taxon>
        <taxon>Olpidiomycotina</taxon>
        <taxon>Olpidiomycetes</taxon>
        <taxon>Olpidiales</taxon>
        <taxon>Olpidiaceae</taxon>
        <taxon>Olpidium</taxon>
    </lineage>
</organism>
<feature type="region of interest" description="Disordered" evidence="6">
    <location>
        <begin position="125"/>
        <end position="144"/>
    </location>
</feature>
<reference evidence="7 8" key="1">
    <citation type="journal article" name="Sci. Rep.">
        <title>Genome-scale phylogenetic analyses confirm Olpidium as the closest living zoosporic fungus to the non-flagellated, terrestrial fungi.</title>
        <authorList>
            <person name="Chang Y."/>
            <person name="Rochon D."/>
            <person name="Sekimoto S."/>
            <person name="Wang Y."/>
            <person name="Chovatia M."/>
            <person name="Sandor L."/>
            <person name="Salamov A."/>
            <person name="Grigoriev I.V."/>
            <person name="Stajich J.E."/>
            <person name="Spatafora J.W."/>
        </authorList>
    </citation>
    <scope>NUCLEOTIDE SEQUENCE [LARGE SCALE GENOMIC DNA]</scope>
    <source>
        <strain evidence="7">S191</strain>
    </source>
</reference>
<dbReference type="GO" id="GO:0005634">
    <property type="term" value="C:nucleus"/>
    <property type="evidence" value="ECO:0007669"/>
    <property type="project" value="UniProtKB-SubCell"/>
</dbReference>
<dbReference type="PANTHER" id="PTHR32086">
    <property type="entry name" value="FANCONI ANEMIA GROUP D2 PROTEIN"/>
    <property type="match status" value="1"/>
</dbReference>
<dbReference type="AlphaFoldDB" id="A0A8H7ZT20"/>
<dbReference type="Proteomes" id="UP000673691">
    <property type="component" value="Unassembled WGS sequence"/>
</dbReference>
<dbReference type="GO" id="GO:0031573">
    <property type="term" value="P:mitotic intra-S DNA damage checkpoint signaling"/>
    <property type="evidence" value="ECO:0007669"/>
    <property type="project" value="TreeGrafter"/>
</dbReference>
<evidence type="ECO:0000256" key="6">
    <source>
        <dbReference type="SAM" id="MobiDB-lite"/>
    </source>
</evidence>
<feature type="region of interest" description="Disordered" evidence="6">
    <location>
        <begin position="296"/>
        <end position="415"/>
    </location>
</feature>
<evidence type="ECO:0000256" key="4">
    <source>
        <dbReference type="ARBA" id="ARBA00023242"/>
    </source>
</evidence>
<evidence type="ECO:0000313" key="8">
    <source>
        <dbReference type="Proteomes" id="UP000673691"/>
    </source>
</evidence>
<dbReference type="GO" id="GO:0007129">
    <property type="term" value="P:homologous chromosome pairing at meiosis"/>
    <property type="evidence" value="ECO:0007669"/>
    <property type="project" value="TreeGrafter"/>
</dbReference>
<comment type="subcellular location">
    <subcellularLocation>
        <location evidence="1">Nucleus</location>
    </subcellularLocation>
</comment>
<dbReference type="GO" id="GO:0070182">
    <property type="term" value="F:DNA polymerase binding"/>
    <property type="evidence" value="ECO:0007669"/>
    <property type="project" value="TreeGrafter"/>
</dbReference>
<dbReference type="GO" id="GO:1990918">
    <property type="term" value="P:double-strand break repair involved in meiotic recombination"/>
    <property type="evidence" value="ECO:0007669"/>
    <property type="project" value="TreeGrafter"/>
</dbReference>
<feature type="region of interest" description="Disordered" evidence="6">
    <location>
        <begin position="272"/>
        <end position="291"/>
    </location>
</feature>
<evidence type="ECO:0000256" key="2">
    <source>
        <dbReference type="ARBA" id="ARBA00022499"/>
    </source>
</evidence>
<protein>
    <submittedName>
        <fullName evidence="7">Uncharacterized protein</fullName>
    </submittedName>
</protein>
<accession>A0A8H7ZT20</accession>
<dbReference type="Pfam" id="PF14631">
    <property type="entry name" value="FancD2"/>
    <property type="match status" value="1"/>
</dbReference>
<sequence length="415" mass="45595">MRGRLGELAQSFLTASDWKDWKKVKVSAAPFDICCSTFCAICLTATQADNLAFLVGQELACAKSPIAVVNNYVFTVIPAFFERNTGLLNTHPLLTKETFTVFFKALNLELINILNTLPLSEVIDRSSTPKRRQEHEPPENAEQSDAALAAIKRVEAIVKCWQQLVAVAKSDDRRQILALILRHGRQFIDAFTVCGHSKVSKDLALTANVPQVRKSLETLLFRVKAMLDSNNCLHAFSIGMEAHDNIRENIVHPLTLECCAAGNLKHRNIAGEEVSSQVPREADTSDEGEVDEIVQYDYEEDEERRQNSLVRVTEGRAIPPPGAEEDAVGNASHAHGRESPSVEVGATEGHLLMGANHRRSENGNQTRRRAGTAAGEVVLGRATSEDDTGSSVVTEEQAESAEERDDEDLEVDLDG</sequence>
<evidence type="ECO:0000256" key="1">
    <source>
        <dbReference type="ARBA" id="ARBA00004123"/>
    </source>
</evidence>
<evidence type="ECO:0000313" key="7">
    <source>
        <dbReference type="EMBL" id="KAG5458847.1"/>
    </source>
</evidence>
<proteinExistence type="inferred from homology"/>
<keyword evidence="8" id="KW-1185">Reference proteome</keyword>
<dbReference type="InterPro" id="IPR029448">
    <property type="entry name" value="FANCD2"/>
</dbReference>
<keyword evidence="2" id="KW-1017">Isopeptide bond</keyword>
<name>A0A8H7ZT20_9FUNG</name>
<dbReference type="GO" id="GO:0036297">
    <property type="term" value="P:interstrand cross-link repair"/>
    <property type="evidence" value="ECO:0007669"/>
    <property type="project" value="TreeGrafter"/>
</dbReference>
<dbReference type="PANTHER" id="PTHR32086:SF0">
    <property type="entry name" value="FANCONI ANEMIA GROUP D2 PROTEIN"/>
    <property type="match status" value="1"/>
</dbReference>
<keyword evidence="3" id="KW-0832">Ubl conjugation</keyword>
<dbReference type="EMBL" id="JAEFCI010007809">
    <property type="protein sequence ID" value="KAG5458847.1"/>
    <property type="molecule type" value="Genomic_DNA"/>
</dbReference>
<evidence type="ECO:0000256" key="3">
    <source>
        <dbReference type="ARBA" id="ARBA00022843"/>
    </source>
</evidence>
<dbReference type="GO" id="GO:0000793">
    <property type="term" value="C:condensed chromosome"/>
    <property type="evidence" value="ECO:0007669"/>
    <property type="project" value="TreeGrafter"/>
</dbReference>
<dbReference type="OrthoDB" id="27031at2759"/>
<gene>
    <name evidence="7" type="ORF">BJ554DRAFT_854</name>
</gene>
<keyword evidence="4" id="KW-0539">Nucleus</keyword>
<comment type="caution">
    <text evidence="7">The sequence shown here is derived from an EMBL/GenBank/DDBJ whole genome shotgun (WGS) entry which is preliminary data.</text>
</comment>
<evidence type="ECO:0000256" key="5">
    <source>
        <dbReference type="ARBA" id="ARBA00093456"/>
    </source>
</evidence>
<comment type="similarity">
    <text evidence="5">Belongs to the Fanconi anemia protein FANCD2 family.</text>
</comment>
<feature type="compositionally biased region" description="Acidic residues" evidence="6">
    <location>
        <begin position="396"/>
        <end position="415"/>
    </location>
</feature>